<comment type="caution">
    <text evidence="2">The sequence shown here is derived from an EMBL/GenBank/DDBJ whole genome shotgun (WGS) entry which is preliminary data.</text>
</comment>
<keyword evidence="3" id="KW-1185">Reference proteome</keyword>
<reference evidence="2 3" key="1">
    <citation type="submission" date="2019-03" db="EMBL/GenBank/DDBJ databases">
        <title>Genomic Encyclopedia of Type Strains, Phase IV (KMG-IV): sequencing the most valuable type-strain genomes for metagenomic binning, comparative biology and taxonomic classification.</title>
        <authorList>
            <person name="Goeker M."/>
        </authorList>
    </citation>
    <scope>NUCLEOTIDE SEQUENCE [LARGE SCALE GENOMIC DNA]</scope>
    <source>
        <strain evidence="2 3">DSM 26377</strain>
    </source>
</reference>
<accession>A0A4R7P0T1</accession>
<sequence length="452" mass="48416">MKKGSIGLLVRWLMSAAALVAMQPAHAQLGLPTQNLQVGCGWMLAFDPTRTGLGNTAFPEINARYWIAVVSDTAPAGSRLRIQGQYPDARYSAFHVHDGNLFVFEAISDNELVPDPGSANRNLDRTRRDDQVPVGGSYTAYVRINAAVPAVRETNTLYRPKPGALDAKVKKRTALAYRTYLPVGGNEGGAPLPTLTLETPSGPKSLPNAADAAVCASIQKQFHTDGSALPVSLTPPVIPPAMPVFVKFDDTVLAAAGLGVGYNPHNGFLALKSDRDYADFLLVRGKLPSYTTQDQPQPTPLVRYWSLCQYGAASTRVYACIADQQLKLDAEGYYNIVISRDWMRPVLLPAQYDWLPWGTEKQGAVTIRELLAHPSFAKSIEKSSASQTAADRGEYMPLATYCSQAVLAAAAGTPGAGTGDAFAACRASRQGLLSSLLPLPVLGTLPPIPPLL</sequence>
<proteinExistence type="predicted"/>
<protein>
    <submittedName>
        <fullName evidence="2">Uncharacterized protein</fullName>
    </submittedName>
</protein>
<feature type="signal peptide" evidence="1">
    <location>
        <begin position="1"/>
        <end position="27"/>
    </location>
</feature>
<dbReference type="RefSeq" id="WP_133882988.1">
    <property type="nucleotide sequence ID" value="NZ_MWIN01000009.1"/>
</dbReference>
<gene>
    <name evidence="2" type="ORF">DFR24_3860</name>
</gene>
<dbReference type="Proteomes" id="UP000295341">
    <property type="component" value="Unassembled WGS sequence"/>
</dbReference>
<evidence type="ECO:0000313" key="2">
    <source>
        <dbReference type="EMBL" id="TDU26829.1"/>
    </source>
</evidence>
<name>A0A4R7P0T1_9GAMM</name>
<dbReference type="OrthoDB" id="9146291at2"/>
<evidence type="ECO:0000313" key="3">
    <source>
        <dbReference type="Proteomes" id="UP000295341"/>
    </source>
</evidence>
<evidence type="ECO:0000256" key="1">
    <source>
        <dbReference type="SAM" id="SignalP"/>
    </source>
</evidence>
<feature type="chain" id="PRO_5020526940" evidence="1">
    <location>
        <begin position="28"/>
        <end position="452"/>
    </location>
</feature>
<dbReference type="AlphaFoldDB" id="A0A4R7P0T1"/>
<dbReference type="EMBL" id="SOBT01000010">
    <property type="protein sequence ID" value="TDU26829.1"/>
    <property type="molecule type" value="Genomic_DNA"/>
</dbReference>
<organism evidence="2 3">
    <name type="scientific">Panacagrimonas perspica</name>
    <dbReference type="NCBI Taxonomy" id="381431"/>
    <lineage>
        <taxon>Bacteria</taxon>
        <taxon>Pseudomonadati</taxon>
        <taxon>Pseudomonadota</taxon>
        <taxon>Gammaproteobacteria</taxon>
        <taxon>Nevskiales</taxon>
        <taxon>Nevskiaceae</taxon>
        <taxon>Panacagrimonas</taxon>
    </lineage>
</organism>
<keyword evidence="1" id="KW-0732">Signal</keyword>